<reference evidence="1" key="1">
    <citation type="submission" date="2019-07" db="EMBL/GenBank/DDBJ databases">
        <title>Genomic Encyclopedia of Type Strains, Phase IV (KMG-IV): sequencing the most valuable type-strain genomes for metagenomic binning, comparative biology and taxonomic classification.</title>
        <authorList>
            <person name="Goeker M."/>
        </authorList>
    </citation>
    <scope>NUCLEOTIDE SEQUENCE</scope>
    <source>
        <strain evidence="1">DSM 44596</strain>
    </source>
</reference>
<dbReference type="AlphaFoldDB" id="A0A652YZC4"/>
<protein>
    <submittedName>
        <fullName evidence="1">Uncharacterized protein</fullName>
    </submittedName>
</protein>
<accession>A0A652YZC4</accession>
<evidence type="ECO:0000313" key="1">
    <source>
        <dbReference type="EMBL" id="TYQ08820.1"/>
    </source>
</evidence>
<comment type="caution">
    <text evidence="1">The sequence shown here is derived from an EMBL/GenBank/DDBJ whole genome shotgun (WGS) entry which is preliminary data.</text>
</comment>
<dbReference type="EMBL" id="VNIQ01000001">
    <property type="protein sequence ID" value="TYQ08820.1"/>
    <property type="molecule type" value="Genomic_DNA"/>
</dbReference>
<sequence>MTVDRASQAEDAQRVFCELAAKHDVAVALVSESPMPPIIRPSEAESPEFSQNEHNGSTRLWAYIGVTVIDSSKEMPQ</sequence>
<name>A0A652YZC4_NOCGL</name>
<organism evidence="1">
    <name type="scientific">Nocardia globerula</name>
    <dbReference type="NCBI Taxonomy" id="1818"/>
    <lineage>
        <taxon>Bacteria</taxon>
        <taxon>Bacillati</taxon>
        <taxon>Actinomycetota</taxon>
        <taxon>Actinomycetes</taxon>
        <taxon>Mycobacteriales</taxon>
        <taxon>Nocardiaceae</taxon>
        <taxon>Nocardia</taxon>
    </lineage>
</organism>
<gene>
    <name evidence="1" type="ORF">FNL38_1011197</name>
</gene>
<proteinExistence type="predicted"/>